<evidence type="ECO:0000256" key="3">
    <source>
        <dbReference type="ARBA" id="ARBA00022806"/>
    </source>
</evidence>
<feature type="domain" description="Helicase ATP-binding" evidence="6">
    <location>
        <begin position="20"/>
        <end position="182"/>
    </location>
</feature>
<dbReference type="GO" id="GO:0004386">
    <property type="term" value="F:helicase activity"/>
    <property type="evidence" value="ECO:0007669"/>
    <property type="project" value="UniProtKB-KW"/>
</dbReference>
<dbReference type="Gene3D" id="3.40.50.300">
    <property type="entry name" value="P-loop containing nucleotide triphosphate hydrolases"/>
    <property type="match status" value="2"/>
</dbReference>
<protein>
    <recommendedName>
        <fullName evidence="10">DNA helicase</fullName>
    </recommendedName>
</protein>
<dbReference type="PROSITE" id="PS51194">
    <property type="entry name" value="HELICASE_CTER"/>
    <property type="match status" value="1"/>
</dbReference>
<proteinExistence type="predicted"/>
<dbReference type="Proteomes" id="UP000030598">
    <property type="component" value="Unassembled WGS sequence"/>
</dbReference>
<feature type="domain" description="Helicase C-terminal" evidence="7">
    <location>
        <begin position="268"/>
        <end position="440"/>
    </location>
</feature>
<dbReference type="SMART" id="SM01142">
    <property type="entry name" value="DSHCT"/>
    <property type="match status" value="1"/>
</dbReference>
<dbReference type="STRING" id="59925.EU91_1632"/>
<evidence type="ECO:0000256" key="1">
    <source>
        <dbReference type="ARBA" id="ARBA00022741"/>
    </source>
</evidence>
<dbReference type="GO" id="GO:0016787">
    <property type="term" value="F:hydrolase activity"/>
    <property type="evidence" value="ECO:0007669"/>
    <property type="project" value="UniProtKB-KW"/>
</dbReference>
<dbReference type="EMBL" id="JNAH01000008">
    <property type="protein sequence ID" value="KGF85530.1"/>
    <property type="molecule type" value="Genomic_DNA"/>
</dbReference>
<evidence type="ECO:0000313" key="8">
    <source>
        <dbReference type="EMBL" id="KGF85530.1"/>
    </source>
</evidence>
<dbReference type="OrthoDB" id="3229913at2"/>
<dbReference type="SMART" id="SM00487">
    <property type="entry name" value="DEXDc"/>
    <property type="match status" value="1"/>
</dbReference>
<dbReference type="InterPro" id="IPR011545">
    <property type="entry name" value="DEAD/DEAH_box_helicase_dom"/>
</dbReference>
<dbReference type="InterPro" id="IPR014001">
    <property type="entry name" value="Helicase_ATP-bd"/>
</dbReference>
<dbReference type="GO" id="GO:0055087">
    <property type="term" value="C:Ski complex"/>
    <property type="evidence" value="ECO:0007669"/>
    <property type="project" value="TreeGrafter"/>
</dbReference>
<reference evidence="9" key="1">
    <citation type="journal article" date="2014" name="Sci. Data">
        <title>Genomes of diverse isolates of the marine cyanobacterium Prochlorococcus.</title>
        <authorList>
            <person name="Biller S."/>
            <person name="Berube P."/>
            <person name="Thompson J."/>
            <person name="Kelly L."/>
            <person name="Roggensack S."/>
            <person name="Awad L."/>
            <person name="Roache-Johnson K."/>
            <person name="Ding H."/>
            <person name="Giovannoni S.J."/>
            <person name="Moore L.R."/>
            <person name="Chisholm S.W."/>
        </authorList>
    </citation>
    <scope>NUCLEOTIDE SEQUENCE [LARGE SCALE GENOMIC DNA]</scope>
    <source>
        <strain evidence="9">GP2</strain>
    </source>
</reference>
<organism evidence="8 9">
    <name type="scientific">Prochlorococcus marinus str. GP2</name>
    <dbReference type="NCBI Taxonomy" id="59925"/>
    <lineage>
        <taxon>Bacteria</taxon>
        <taxon>Bacillati</taxon>
        <taxon>Cyanobacteriota</taxon>
        <taxon>Cyanophyceae</taxon>
        <taxon>Synechococcales</taxon>
        <taxon>Prochlorococcaceae</taxon>
        <taxon>Prochlorococcus</taxon>
    </lineage>
</organism>
<dbReference type="SUPFAM" id="SSF52540">
    <property type="entry name" value="P-loop containing nucleoside triphosphate hydrolases"/>
    <property type="match status" value="1"/>
</dbReference>
<keyword evidence="4" id="KW-0067">ATP-binding</keyword>
<evidence type="ECO:0000313" key="9">
    <source>
        <dbReference type="Proteomes" id="UP000030598"/>
    </source>
</evidence>
<dbReference type="InterPro" id="IPR001650">
    <property type="entry name" value="Helicase_C-like"/>
</dbReference>
<dbReference type="Pfam" id="PF00270">
    <property type="entry name" value="DEAD"/>
    <property type="match status" value="1"/>
</dbReference>
<dbReference type="SMART" id="SM00490">
    <property type="entry name" value="HELICc"/>
    <property type="match status" value="1"/>
</dbReference>
<dbReference type="Gene3D" id="1.10.3380.30">
    <property type="match status" value="1"/>
</dbReference>
<evidence type="ECO:0000259" key="7">
    <source>
        <dbReference type="PROSITE" id="PS51194"/>
    </source>
</evidence>
<comment type="caution">
    <text evidence="8">The sequence shown here is derived from an EMBL/GenBank/DDBJ whole genome shotgun (WGS) entry which is preliminary data.</text>
</comment>
<keyword evidence="1" id="KW-0547">Nucleotide-binding</keyword>
<evidence type="ECO:0000256" key="2">
    <source>
        <dbReference type="ARBA" id="ARBA00022801"/>
    </source>
</evidence>
<dbReference type="CDD" id="cd18795">
    <property type="entry name" value="SF2_C_Ski2"/>
    <property type="match status" value="1"/>
</dbReference>
<dbReference type="RefSeq" id="WP_032525003.1">
    <property type="nucleotide sequence ID" value="NZ_JNAH01000008.1"/>
</dbReference>
<dbReference type="GO" id="GO:0005524">
    <property type="term" value="F:ATP binding"/>
    <property type="evidence" value="ECO:0007669"/>
    <property type="project" value="UniProtKB-KW"/>
</dbReference>
<dbReference type="AlphaFoldDB" id="A0A0A1Z7R0"/>
<evidence type="ECO:0008006" key="10">
    <source>
        <dbReference type="Google" id="ProtNLM"/>
    </source>
</evidence>
<dbReference type="GO" id="GO:0003676">
    <property type="term" value="F:nucleic acid binding"/>
    <property type="evidence" value="ECO:0007669"/>
    <property type="project" value="InterPro"/>
</dbReference>
<evidence type="ECO:0000259" key="6">
    <source>
        <dbReference type="PROSITE" id="PS51192"/>
    </source>
</evidence>
<dbReference type="InterPro" id="IPR012961">
    <property type="entry name" value="Ski2/MTR4_C"/>
</dbReference>
<dbReference type="InterPro" id="IPR050699">
    <property type="entry name" value="RNA-DNA_Helicase"/>
</dbReference>
<accession>A0A0A1Z7R0</accession>
<feature type="coiled-coil region" evidence="5">
    <location>
        <begin position="497"/>
        <end position="524"/>
    </location>
</feature>
<dbReference type="InterPro" id="IPR027417">
    <property type="entry name" value="P-loop_NTPase"/>
</dbReference>
<gene>
    <name evidence="8" type="ORF">EU91_1632</name>
</gene>
<dbReference type="eggNOG" id="COG4581">
    <property type="taxonomic scope" value="Bacteria"/>
</dbReference>
<dbReference type="GO" id="GO:0070478">
    <property type="term" value="P:nuclear-transcribed mRNA catabolic process, 3'-5' exonucleolytic nonsense-mediated decay"/>
    <property type="evidence" value="ECO:0007669"/>
    <property type="project" value="TreeGrafter"/>
</dbReference>
<evidence type="ECO:0000256" key="4">
    <source>
        <dbReference type="ARBA" id="ARBA00022840"/>
    </source>
</evidence>
<keyword evidence="5" id="KW-0175">Coiled coil</keyword>
<keyword evidence="3" id="KW-0347">Helicase</keyword>
<dbReference type="PANTHER" id="PTHR12131:SF1">
    <property type="entry name" value="ATP-DEPENDENT RNA HELICASE SUPV3L1, MITOCHONDRIAL-RELATED"/>
    <property type="match status" value="1"/>
</dbReference>
<dbReference type="PROSITE" id="PS51192">
    <property type="entry name" value="HELICASE_ATP_BIND_1"/>
    <property type="match status" value="1"/>
</dbReference>
<name>A0A0A1Z7R0_PROMR</name>
<dbReference type="Pfam" id="PF08148">
    <property type="entry name" value="DSHCT"/>
    <property type="match status" value="1"/>
</dbReference>
<sequence length="908" mass="103088">MLNLEEYFPFPLDDFQLEAIRAINSGNSVVLTAPTGSGKTLIGEFAIYRGLSHDSRVFYTTPLKALSNQKFRDFANQYGEKKVGLLTGDININREAPILVMTTEIFRNMLYGEFDELDDPLENLESVILDECHYMNDPQRGTVWEETIIHCPTRTQIIALSATIANADQLQNWIEKVHGPTVLINSDKRPVPLDFIFCSFKGLHPLLNNKGNGIHPNCKTWRAPKGQKKRGKVGRIMQPKSPSISFVISKLAERNMLPAIYFIFSRRGCDKAMENIKDLTLVSYSEAKIISQKLDVYLKNNQEAIKDKSQCEALKRGIASHHAGLLPAWKELVEELFQQGLIKVVFATETLAAGINMPARTTVISSLSKRTEDGHRLLFSSEFLQMSGRAGRRGKDTQGYVVTLQTRFEGAKEASALAISKPNSLESQFTPSYGMVLNLLQSYTLEKSRELIKRSFGSFLYLGESSDENLILENLDKDLIELKKITSNVSWKDFDAYEKLKSRLKEERRLLKILEKQAAEKLSDEITNALPYIKDGSLISIKAPQIKRKIVPALICKKIYESQKIKSLLCLTINNLFILIKPSYIVSIFNDLDAIDVLGLETPKMYFSGEVVRGDDISQCFAERILEASKKNDLQTPQYDLTTEVLAQQQQINNLEETVTDHPVHRFGDSRKLKKYRKRIVDVEQEINMRKKLLESKENHNWRTFTDLIKILGHFGCLNDLELTEVGQTVSAIRGENELWIGLVLVSGYLDDLDPPDLAAIIQAICVDVRRPHLWCNLKPSLEVIDVFNELDGLRKLVSFQQNKFHLEIPIYLEIELTGIISEWARGKKWKDLVFNTSLDEGDVVRIIRRSIDVLSQVQYCIGVSNKLKSKAKLALKAINRFPIAESNDLIKVFEDINPATKRIDNNS</sequence>
<dbReference type="PANTHER" id="PTHR12131">
    <property type="entry name" value="ATP-DEPENDENT RNA AND DNA HELICASE"/>
    <property type="match status" value="1"/>
</dbReference>
<evidence type="ECO:0000256" key="5">
    <source>
        <dbReference type="SAM" id="Coils"/>
    </source>
</evidence>
<dbReference type="Pfam" id="PF00271">
    <property type="entry name" value="Helicase_C"/>
    <property type="match status" value="1"/>
</dbReference>
<keyword evidence="2" id="KW-0378">Hydrolase</keyword>